<evidence type="ECO:0000259" key="2">
    <source>
        <dbReference type="Pfam" id="PF20266"/>
    </source>
</evidence>
<organism evidence="3 5">
    <name type="scientific">Didymodactylos carnosus</name>
    <dbReference type="NCBI Taxonomy" id="1234261"/>
    <lineage>
        <taxon>Eukaryota</taxon>
        <taxon>Metazoa</taxon>
        <taxon>Spiralia</taxon>
        <taxon>Gnathifera</taxon>
        <taxon>Rotifera</taxon>
        <taxon>Eurotatoria</taxon>
        <taxon>Bdelloidea</taxon>
        <taxon>Philodinida</taxon>
        <taxon>Philodinidae</taxon>
        <taxon>Didymodactylos</taxon>
    </lineage>
</organism>
<dbReference type="PANTHER" id="PTHR10656">
    <property type="entry name" value="CELL FATE DETERMINING PROTEIN MAB21-RELATED"/>
    <property type="match status" value="1"/>
</dbReference>
<dbReference type="Gene3D" id="1.10.1410.40">
    <property type="match status" value="1"/>
</dbReference>
<comment type="similarity">
    <text evidence="1">Belongs to the mab-21 family.</text>
</comment>
<comment type="caution">
    <text evidence="3">The sequence shown here is derived from an EMBL/GenBank/DDBJ whole genome shotgun (WGS) entry which is preliminary data.</text>
</comment>
<name>A0A815NWM6_9BILA</name>
<reference evidence="3" key="1">
    <citation type="submission" date="2021-02" db="EMBL/GenBank/DDBJ databases">
        <authorList>
            <person name="Nowell W R."/>
        </authorList>
    </citation>
    <scope>NUCLEOTIDE SEQUENCE</scope>
</reference>
<sequence length="597" mass="70484">MIISQLDSVIHNYFIEQYGSLPVKPMEPQNCKMRGFKLADPQTLFLVGSRHEKTENARVLSKHFQARESDFMIEVGSINLKNLYVIENFNSDYTTYVRIRYLFDNTCPVTKCTSGYTEKLFQPKTVNNKVYLNAYAIKENFQLCVWNNRRCIKVEHSPEKASLAIEIEKFSLDDKTSVDLVIPKEQVPQVLDGINRIKQLASLYLCQFEIFRLHPLFSACYSSCVRGIDKELIDLTPTITVDKWPNCAKIALEAIQKRFNIDLSSIPFCLVPKCSRNVHHPEHHHTEFCYSFSRAETILTLRRTAKQTSFTLLVKLLFYKNIFDLNLEDEQNKIKTIDSYLLKTLTFWYIELISEKEWQREYDPRSIASFILGFLSFVIKAFEKRYVSSYWNRNIHSVTNNLLDTVNEHLIEKCISILEQIRHNSVPYIENLRLDSQIEFIKLNDNYFKQIEEEHLFDVIYVFGYDNLLEHHCNMNVLERSNFYVIVDTLIQMTMQNQLRMSATLWQKLFNVKSFPTRLCTLGFIRQFIEHQNCGKECYMTLTERKAENHLKKIISFILIEWICQSSSFAYNFLTPDLVRKLYRQDFSFTSQSIQYI</sequence>
<evidence type="ECO:0000313" key="4">
    <source>
        <dbReference type="EMBL" id="CAF4313252.1"/>
    </source>
</evidence>
<proteinExistence type="inferred from homology"/>
<dbReference type="PANTHER" id="PTHR10656:SF42">
    <property type="entry name" value="CYCLIC GMP-AMP SYNTHASE-LIKE PROTEIN-RELATED"/>
    <property type="match status" value="1"/>
</dbReference>
<accession>A0A815NWM6</accession>
<dbReference type="Pfam" id="PF20266">
    <property type="entry name" value="Mab-21_C"/>
    <property type="match status" value="1"/>
</dbReference>
<evidence type="ECO:0000313" key="5">
    <source>
        <dbReference type="Proteomes" id="UP000663829"/>
    </source>
</evidence>
<dbReference type="Proteomes" id="UP000663829">
    <property type="component" value="Unassembled WGS sequence"/>
</dbReference>
<dbReference type="Proteomes" id="UP000681722">
    <property type="component" value="Unassembled WGS sequence"/>
</dbReference>
<dbReference type="EMBL" id="CAJNOQ010018747">
    <property type="protein sequence ID" value="CAF1435708.1"/>
    <property type="molecule type" value="Genomic_DNA"/>
</dbReference>
<evidence type="ECO:0000313" key="3">
    <source>
        <dbReference type="EMBL" id="CAF1435708.1"/>
    </source>
</evidence>
<dbReference type="EMBL" id="CAJOBC010084185">
    <property type="protein sequence ID" value="CAF4313252.1"/>
    <property type="molecule type" value="Genomic_DNA"/>
</dbReference>
<protein>
    <recommendedName>
        <fullName evidence="2">Mab-21-like HhH/H2TH-like domain-containing protein</fullName>
    </recommendedName>
</protein>
<evidence type="ECO:0000256" key="1">
    <source>
        <dbReference type="ARBA" id="ARBA00008307"/>
    </source>
</evidence>
<feature type="domain" description="Mab-21-like HhH/H2TH-like" evidence="2">
    <location>
        <begin position="320"/>
        <end position="417"/>
    </location>
</feature>
<dbReference type="OrthoDB" id="6054650at2759"/>
<dbReference type="InterPro" id="IPR046906">
    <property type="entry name" value="Mab-21_HhH/H2TH-like"/>
</dbReference>
<keyword evidence="5" id="KW-1185">Reference proteome</keyword>
<gene>
    <name evidence="3" type="ORF">GPM918_LOCUS34177</name>
    <name evidence="4" type="ORF">SRO942_LOCUS34871</name>
</gene>
<dbReference type="AlphaFoldDB" id="A0A815NWM6"/>